<proteinExistence type="predicted"/>
<dbReference type="AlphaFoldDB" id="A0A8G0PEI1"/>
<keyword evidence="2" id="KW-1185">Reference proteome</keyword>
<protein>
    <submittedName>
        <fullName evidence="1">Uncharacterized protein</fullName>
    </submittedName>
</protein>
<evidence type="ECO:0000313" key="1">
    <source>
        <dbReference type="EMBL" id="QYS98356.1"/>
    </source>
</evidence>
<dbReference type="EMBL" id="CP075866">
    <property type="protein sequence ID" value="QYS98356.1"/>
    <property type="molecule type" value="Genomic_DNA"/>
</dbReference>
<organism evidence="1 2">
    <name type="scientific">Trichoderma simmonsii</name>
    <dbReference type="NCBI Taxonomy" id="1491479"/>
    <lineage>
        <taxon>Eukaryota</taxon>
        <taxon>Fungi</taxon>
        <taxon>Dikarya</taxon>
        <taxon>Ascomycota</taxon>
        <taxon>Pezizomycotina</taxon>
        <taxon>Sordariomycetes</taxon>
        <taxon>Hypocreomycetidae</taxon>
        <taxon>Hypocreales</taxon>
        <taxon>Hypocreaceae</taxon>
        <taxon>Trichoderma</taxon>
    </lineage>
</organism>
<accession>A0A8G0PEI1</accession>
<sequence length="99" mass="10823">MGRWLGSLEEPCSWEPGGIWAWPWFADMRVGTESDYREMGFPLVALGSVGGNASLLVPSWDGVREGERVMDGLLASFLSVALESGRDDDGPRHGLHMAM</sequence>
<reference evidence="1 2" key="1">
    <citation type="journal article" date="2021" name="BMC Genomics">
        <title>Telomere-to-telomere genome assembly of asparaginase-producing Trichoderma simmonsii.</title>
        <authorList>
            <person name="Chung D."/>
            <person name="Kwon Y.M."/>
            <person name="Yang Y."/>
        </authorList>
    </citation>
    <scope>NUCLEOTIDE SEQUENCE [LARGE SCALE GENOMIC DNA]</scope>
    <source>
        <strain evidence="1 2">GH-Sj1</strain>
    </source>
</reference>
<dbReference type="Proteomes" id="UP000826661">
    <property type="component" value="Chromosome III"/>
</dbReference>
<gene>
    <name evidence="1" type="ORF">H0G86_005538</name>
</gene>
<name>A0A8G0PEI1_9HYPO</name>
<evidence type="ECO:0000313" key="2">
    <source>
        <dbReference type="Proteomes" id="UP000826661"/>
    </source>
</evidence>